<gene>
    <name evidence="3" type="ORF">OTU49_014944</name>
</gene>
<evidence type="ECO:0000313" key="3">
    <source>
        <dbReference type="EMBL" id="KAK8750666.1"/>
    </source>
</evidence>
<feature type="chain" id="PRO_5044717548" evidence="2">
    <location>
        <begin position="20"/>
        <end position="289"/>
    </location>
</feature>
<dbReference type="EMBL" id="JARKIK010000007">
    <property type="protein sequence ID" value="KAK8750676.1"/>
    <property type="molecule type" value="Genomic_DNA"/>
</dbReference>
<dbReference type="EMBL" id="JARKIK010000007">
    <property type="protein sequence ID" value="KAK8750672.1"/>
    <property type="molecule type" value="Genomic_DNA"/>
</dbReference>
<feature type="compositionally biased region" description="Basic and acidic residues" evidence="1">
    <location>
        <begin position="68"/>
        <end position="81"/>
    </location>
</feature>
<dbReference type="EMBL" id="JARKIK010000007">
    <property type="protein sequence ID" value="KAK8750666.1"/>
    <property type="molecule type" value="Genomic_DNA"/>
</dbReference>
<dbReference type="Proteomes" id="UP001445076">
    <property type="component" value="Unassembled WGS sequence"/>
</dbReference>
<dbReference type="EMBL" id="JARKIK010000007">
    <property type="protein sequence ID" value="KAK8750671.1"/>
    <property type="molecule type" value="Genomic_DNA"/>
</dbReference>
<dbReference type="EMBL" id="JARKIK010000007">
    <property type="protein sequence ID" value="KAK8750675.1"/>
    <property type="molecule type" value="Genomic_DNA"/>
</dbReference>
<feature type="region of interest" description="Disordered" evidence="1">
    <location>
        <begin position="18"/>
        <end position="41"/>
    </location>
</feature>
<dbReference type="EMBL" id="JARKIK010000007">
    <property type="protein sequence ID" value="KAK8750667.1"/>
    <property type="molecule type" value="Genomic_DNA"/>
</dbReference>
<feature type="compositionally biased region" description="Basic and acidic residues" evidence="1">
    <location>
        <begin position="96"/>
        <end position="115"/>
    </location>
</feature>
<evidence type="ECO:0000256" key="1">
    <source>
        <dbReference type="SAM" id="MobiDB-lite"/>
    </source>
</evidence>
<dbReference type="EMBL" id="JARKIK010000007">
    <property type="protein sequence ID" value="KAK8750669.1"/>
    <property type="molecule type" value="Genomic_DNA"/>
</dbReference>
<keyword evidence="4" id="KW-1185">Reference proteome</keyword>
<protein>
    <submittedName>
        <fullName evidence="3">Uncharacterized protein</fullName>
    </submittedName>
</protein>
<evidence type="ECO:0000313" key="4">
    <source>
        <dbReference type="Proteomes" id="UP001445076"/>
    </source>
</evidence>
<feature type="signal peptide" evidence="2">
    <location>
        <begin position="1"/>
        <end position="19"/>
    </location>
</feature>
<accession>A0AAW0YGS5</accession>
<organism evidence="3 4">
    <name type="scientific">Cherax quadricarinatus</name>
    <name type="common">Australian red claw crayfish</name>
    <dbReference type="NCBI Taxonomy" id="27406"/>
    <lineage>
        <taxon>Eukaryota</taxon>
        <taxon>Metazoa</taxon>
        <taxon>Ecdysozoa</taxon>
        <taxon>Arthropoda</taxon>
        <taxon>Crustacea</taxon>
        <taxon>Multicrustacea</taxon>
        <taxon>Malacostraca</taxon>
        <taxon>Eumalacostraca</taxon>
        <taxon>Eucarida</taxon>
        <taxon>Decapoda</taxon>
        <taxon>Pleocyemata</taxon>
        <taxon>Astacidea</taxon>
        <taxon>Parastacoidea</taxon>
        <taxon>Parastacidae</taxon>
        <taxon>Cherax</taxon>
    </lineage>
</organism>
<dbReference type="EMBL" id="JARKIK010000007">
    <property type="protein sequence ID" value="KAK8750674.1"/>
    <property type="molecule type" value="Genomic_DNA"/>
</dbReference>
<proteinExistence type="predicted"/>
<dbReference type="EMBL" id="JARKIK010000007">
    <property type="protein sequence ID" value="KAK8750668.1"/>
    <property type="molecule type" value="Genomic_DNA"/>
</dbReference>
<dbReference type="EMBL" id="JARKIK010000007">
    <property type="protein sequence ID" value="KAK8750665.1"/>
    <property type="molecule type" value="Genomic_DNA"/>
</dbReference>
<reference evidence="3 4" key="1">
    <citation type="journal article" date="2024" name="BMC Genomics">
        <title>Genome assembly of redclaw crayfish (Cherax quadricarinatus) provides insights into its immune adaptation and hypoxia tolerance.</title>
        <authorList>
            <person name="Liu Z."/>
            <person name="Zheng J."/>
            <person name="Li H."/>
            <person name="Fang K."/>
            <person name="Wang S."/>
            <person name="He J."/>
            <person name="Zhou D."/>
            <person name="Weng S."/>
            <person name="Chi M."/>
            <person name="Gu Z."/>
            <person name="He J."/>
            <person name="Li F."/>
            <person name="Wang M."/>
        </authorList>
    </citation>
    <scope>NUCLEOTIDE SEQUENCE [LARGE SCALE GENOMIC DNA]</scope>
    <source>
        <strain evidence="3">ZL_2023a</strain>
    </source>
</reference>
<comment type="caution">
    <text evidence="3">The sequence shown here is derived from an EMBL/GenBank/DDBJ whole genome shotgun (WGS) entry which is preliminary data.</text>
</comment>
<reference evidence="3" key="2">
    <citation type="submission" date="2024-01" db="EMBL/GenBank/DDBJ databases">
        <authorList>
            <person name="He J."/>
            <person name="Wang M."/>
            <person name="Zheng J."/>
            <person name="Liu Z."/>
        </authorList>
    </citation>
    <scope>NUCLEOTIDE SEQUENCE</scope>
    <source>
        <strain evidence="3">ZL_2023a</strain>
        <tissue evidence="3">Muscle</tissue>
    </source>
</reference>
<keyword evidence="2" id="KW-0732">Signal</keyword>
<feature type="compositionally biased region" description="Basic and acidic residues" evidence="1">
    <location>
        <begin position="21"/>
        <end position="36"/>
    </location>
</feature>
<dbReference type="EMBL" id="JARKIK010000007">
    <property type="protein sequence ID" value="KAK8750673.1"/>
    <property type="molecule type" value="Genomic_DNA"/>
</dbReference>
<evidence type="ECO:0000256" key="2">
    <source>
        <dbReference type="SAM" id="SignalP"/>
    </source>
</evidence>
<dbReference type="AlphaFoldDB" id="A0AAW0YGS5"/>
<dbReference type="EMBL" id="JARKIK010000007">
    <property type="protein sequence ID" value="KAK8750670.1"/>
    <property type="molecule type" value="Genomic_DNA"/>
</dbReference>
<sequence>MRSLLLMVAAAAAAATAAAAEEERGQPEEVPPDHHMSHSPHLHPHLLEKRVLEKQVLEDELTLLEEEQHQPRHHITEEWQRPKKVTGETYPIKFRGRTDLPEQSERPEPYPHQDNSEEILVSSGEEPSSGEMFLHSMEEVLPHSWPEETRFHHHVTESSLDETTMPFDWTGTSEADLEPTVGTEHSPSLEVMQEPVVLPVTEGKNHGQDQIVHYGLPKELMPIHPGGGSKFEDLEKEKLERAKMAQTKADDDGDIENGTSHDAEGLYSSAASLCISSLIFSFSYLRILI</sequence>
<dbReference type="EMBL" id="JARKIK010000007">
    <property type="protein sequence ID" value="KAK8750664.1"/>
    <property type="molecule type" value="Genomic_DNA"/>
</dbReference>
<name>A0AAW0YGS5_CHEQU</name>
<feature type="region of interest" description="Disordered" evidence="1">
    <location>
        <begin position="68"/>
        <end position="116"/>
    </location>
</feature>